<evidence type="ECO:0000313" key="2">
    <source>
        <dbReference type="EMBL" id="QIS01602.1"/>
    </source>
</evidence>
<keyword evidence="1" id="KW-0812">Transmembrane</keyword>
<dbReference type="AlphaFoldDB" id="A0A6G9XKZ1"/>
<dbReference type="EMBL" id="CP046171">
    <property type="protein sequence ID" value="QIS01602.1"/>
    <property type="molecule type" value="Genomic_DNA"/>
</dbReference>
<keyword evidence="1" id="KW-1133">Transmembrane helix</keyword>
<evidence type="ECO:0000256" key="1">
    <source>
        <dbReference type="SAM" id="Phobius"/>
    </source>
</evidence>
<name>A0A6G9XKZ1_NOCBR</name>
<dbReference type="Proteomes" id="UP000501705">
    <property type="component" value="Chromosome"/>
</dbReference>
<evidence type="ECO:0000313" key="3">
    <source>
        <dbReference type="Proteomes" id="UP000501705"/>
    </source>
</evidence>
<proteinExistence type="predicted"/>
<feature type="transmembrane region" description="Helical" evidence="1">
    <location>
        <begin position="20"/>
        <end position="41"/>
    </location>
</feature>
<gene>
    <name evidence="2" type="ORF">F5X71_04095</name>
</gene>
<protein>
    <submittedName>
        <fullName evidence="2">Uncharacterized protein</fullName>
    </submittedName>
</protein>
<organism evidence="2 3">
    <name type="scientific">Nocardia brasiliensis</name>
    <dbReference type="NCBI Taxonomy" id="37326"/>
    <lineage>
        <taxon>Bacteria</taxon>
        <taxon>Bacillati</taxon>
        <taxon>Actinomycetota</taxon>
        <taxon>Actinomycetes</taxon>
        <taxon>Mycobacteriales</taxon>
        <taxon>Nocardiaceae</taxon>
        <taxon>Nocardia</taxon>
    </lineage>
</organism>
<sequence>MHTFQHAGLSAARGRVGDELIALGGAHGLISFAVLGHLIAIQSSCATADLRAAAEHAAAADRLAAEYELPMVGVFTEWFAALRTALTGTPVAAEAAYRAAAQTLSGSGMPGVEQGLLPLALFCVRLRHGLPLGTDPSEQYGPYEPWIRPISLLQSDLHEEAATALRATPEPPHDLLYELRTCLTVHAAIGLREEAVLRRCYDRLLPATTEFAGAGSGLVTLEPVAHYLAAIATALGRSAVEHRRQARALIERARQQT</sequence>
<dbReference type="RefSeq" id="WP_167460739.1">
    <property type="nucleotide sequence ID" value="NZ_CP046171.1"/>
</dbReference>
<keyword evidence="1" id="KW-0472">Membrane</keyword>
<accession>A0A6G9XKZ1</accession>
<reference evidence="2 3" key="1">
    <citation type="journal article" date="2019" name="ACS Chem. Biol.">
        <title>Identification and Mobilization of a Cryptic Antibiotic Biosynthesis Gene Locus from a Human-Pathogenic Nocardia Isolate.</title>
        <authorList>
            <person name="Herisse M."/>
            <person name="Ishida K."/>
            <person name="Porter J.L."/>
            <person name="Howden B."/>
            <person name="Hertweck C."/>
            <person name="Stinear T.P."/>
            <person name="Pidot S.J."/>
        </authorList>
    </citation>
    <scope>NUCLEOTIDE SEQUENCE [LARGE SCALE GENOMIC DNA]</scope>
    <source>
        <strain evidence="2 3">AUSMDU00024985</strain>
    </source>
</reference>